<keyword evidence="4" id="KW-1185">Reference proteome</keyword>
<dbReference type="InterPro" id="IPR001387">
    <property type="entry name" value="Cro/C1-type_HTH"/>
</dbReference>
<keyword evidence="1" id="KW-0238">DNA-binding</keyword>
<dbReference type="KEGG" id="cpor:BED41_04050"/>
<gene>
    <name evidence="3" type="ORF">BED41_04050</name>
</gene>
<dbReference type="GO" id="GO:0003677">
    <property type="term" value="F:DNA binding"/>
    <property type="evidence" value="ECO:0007669"/>
    <property type="project" value="UniProtKB-KW"/>
</dbReference>
<dbReference type="OrthoDB" id="5881at2"/>
<dbReference type="GO" id="GO:0003700">
    <property type="term" value="F:DNA-binding transcription factor activity"/>
    <property type="evidence" value="ECO:0007669"/>
    <property type="project" value="TreeGrafter"/>
</dbReference>
<dbReference type="PANTHER" id="PTHR46797">
    <property type="entry name" value="HTH-TYPE TRANSCRIPTIONAL REGULATOR"/>
    <property type="match status" value="1"/>
</dbReference>
<reference evidence="3" key="1">
    <citation type="submission" date="2016-08" db="EMBL/GenBank/DDBJ databases">
        <title>Complete genome of Cloacibacillus porcorum.</title>
        <authorList>
            <person name="Looft T."/>
            <person name="Bayles D.O."/>
            <person name="Alt D.P."/>
        </authorList>
    </citation>
    <scope>NUCLEOTIDE SEQUENCE [LARGE SCALE GENOMIC DNA]</scope>
    <source>
        <strain evidence="3">CL-84</strain>
    </source>
</reference>
<dbReference type="InterPro" id="IPR050807">
    <property type="entry name" value="TransReg_Diox_bact_type"/>
</dbReference>
<dbReference type="PROSITE" id="PS50943">
    <property type="entry name" value="HTH_CROC1"/>
    <property type="match status" value="1"/>
</dbReference>
<dbReference type="PANTHER" id="PTHR46797:SF1">
    <property type="entry name" value="METHYLPHOSPHONATE SYNTHASE"/>
    <property type="match status" value="1"/>
</dbReference>
<dbReference type="AlphaFoldDB" id="A0A1B2I314"/>
<evidence type="ECO:0000313" key="4">
    <source>
        <dbReference type="Proteomes" id="UP000093044"/>
    </source>
</evidence>
<organism evidence="3 4">
    <name type="scientific">Cloacibacillus porcorum</name>
    <dbReference type="NCBI Taxonomy" id="1197717"/>
    <lineage>
        <taxon>Bacteria</taxon>
        <taxon>Thermotogati</taxon>
        <taxon>Synergistota</taxon>
        <taxon>Synergistia</taxon>
        <taxon>Synergistales</taxon>
        <taxon>Synergistaceae</taxon>
        <taxon>Cloacibacillus</taxon>
    </lineage>
</organism>
<sequence>MLGEEIRARRKRLGLTQKALAALINVKPTTMCQYENGTNEMSFAVLKSIAEALKCSTVDLAYEELALPGSSETFDEKIRGAAEQKEDEPAFADPLDTEIFKLLKDLDKVAKEKVIAYMRDQKSLTVYYSAVRRRR</sequence>
<proteinExistence type="predicted"/>
<protein>
    <recommendedName>
        <fullName evidence="2">HTH cro/C1-type domain-containing protein</fullName>
    </recommendedName>
</protein>
<dbReference type="InterPro" id="IPR010982">
    <property type="entry name" value="Lambda_DNA-bd_dom_sf"/>
</dbReference>
<dbReference type="GeneID" id="83057027"/>
<dbReference type="GO" id="GO:0005829">
    <property type="term" value="C:cytosol"/>
    <property type="evidence" value="ECO:0007669"/>
    <property type="project" value="TreeGrafter"/>
</dbReference>
<dbReference type="Proteomes" id="UP000093044">
    <property type="component" value="Chromosome"/>
</dbReference>
<name>A0A1B2I314_9BACT</name>
<dbReference type="Pfam" id="PF01381">
    <property type="entry name" value="HTH_3"/>
    <property type="match status" value="1"/>
</dbReference>
<evidence type="ECO:0000256" key="1">
    <source>
        <dbReference type="ARBA" id="ARBA00023125"/>
    </source>
</evidence>
<evidence type="ECO:0000259" key="2">
    <source>
        <dbReference type="PROSITE" id="PS50943"/>
    </source>
</evidence>
<accession>A0A1B2I314</accession>
<dbReference type="RefSeq" id="WP_066743348.1">
    <property type="nucleotide sequence ID" value="NZ_CP016757.1"/>
</dbReference>
<dbReference type="SMART" id="SM00530">
    <property type="entry name" value="HTH_XRE"/>
    <property type="match status" value="1"/>
</dbReference>
<dbReference type="SUPFAM" id="SSF47413">
    <property type="entry name" value="lambda repressor-like DNA-binding domains"/>
    <property type="match status" value="1"/>
</dbReference>
<evidence type="ECO:0000313" key="3">
    <source>
        <dbReference type="EMBL" id="ANZ44332.1"/>
    </source>
</evidence>
<dbReference type="Gene3D" id="1.10.260.40">
    <property type="entry name" value="lambda repressor-like DNA-binding domains"/>
    <property type="match status" value="1"/>
</dbReference>
<feature type="domain" description="HTH cro/C1-type" evidence="2">
    <location>
        <begin position="6"/>
        <end position="60"/>
    </location>
</feature>
<dbReference type="CDD" id="cd00093">
    <property type="entry name" value="HTH_XRE"/>
    <property type="match status" value="1"/>
</dbReference>
<dbReference type="EMBL" id="CP016757">
    <property type="protein sequence ID" value="ANZ44332.1"/>
    <property type="molecule type" value="Genomic_DNA"/>
</dbReference>